<dbReference type="NCBIfam" id="TIGR00233">
    <property type="entry name" value="trpS"/>
    <property type="match status" value="1"/>
</dbReference>
<evidence type="ECO:0000256" key="3">
    <source>
        <dbReference type="ARBA" id="ARBA00013161"/>
    </source>
</evidence>
<dbReference type="STRING" id="1202772.A0A1V9ZBC3"/>
<comment type="subcellular location">
    <subcellularLocation>
        <location evidence="1">Mitochondrion matrix</location>
    </subcellularLocation>
</comment>
<dbReference type="InterPro" id="IPR001412">
    <property type="entry name" value="aa-tRNA-synth_I_CS"/>
</dbReference>
<dbReference type="GO" id="GO:0006436">
    <property type="term" value="P:tryptophanyl-tRNA aminoacylation"/>
    <property type="evidence" value="ECO:0007669"/>
    <property type="project" value="InterPro"/>
</dbReference>
<sequence length="342" mass="37612">MMACRKLILSGIQPTGVPHLGNYCGAVAKWVGLQNSAPVPRESQLYTIVDLHAITMPYDHTQLQANIRDLGASLLGCGLDPAKCILFKQSDVREHTELSWLLSCVTPLSWLNRMTQFKQKSQQSNNHESVSLGLLSYPVLMAADVLLYKATHVPVGDDQQQHLELARMVATTFNDRFQRPVFPKPIPVRENPDEALVRIMSLKDPTKKMSKSDPAPGSRIDLTDEPDVISKKIRKAQTDAIEGIFYDKEGRPGVSNLMTILSAVTEMPIADIEAQYGSYQTGQFKGVVAEAVVEKIGPIGKRIAQFQTDSAYLDAVFLDGQEAASVIARQTMAEVKTAMGMA</sequence>
<comment type="similarity">
    <text evidence="2 12">Belongs to the class-I aminoacyl-tRNA synthetase family.</text>
</comment>
<gene>
    <name evidence="13" type="ORF">ACHHYP_00156</name>
</gene>
<dbReference type="FunFam" id="3.40.50.620:FF:000082">
    <property type="entry name" value="MSW1p Mitochondrial tryptophanyl-tRNA synthetase"/>
    <property type="match status" value="1"/>
</dbReference>
<keyword evidence="4 12" id="KW-0436">Ligase</keyword>
<evidence type="ECO:0000256" key="2">
    <source>
        <dbReference type="ARBA" id="ARBA00005594"/>
    </source>
</evidence>
<comment type="caution">
    <text evidence="13">The sequence shown here is derived from an EMBL/GenBank/DDBJ whole genome shotgun (WGS) entry which is preliminary data.</text>
</comment>
<accession>A0A1V9ZBC3</accession>
<evidence type="ECO:0000256" key="7">
    <source>
        <dbReference type="ARBA" id="ARBA00022917"/>
    </source>
</evidence>
<reference evidence="13 14" key="1">
    <citation type="journal article" date="2014" name="Genome Biol. Evol.">
        <title>The secreted proteins of Achlya hypogyna and Thraustotheca clavata identify the ancestral oomycete secretome and reveal gene acquisitions by horizontal gene transfer.</title>
        <authorList>
            <person name="Misner I."/>
            <person name="Blouin N."/>
            <person name="Leonard G."/>
            <person name="Richards T.A."/>
            <person name="Lane C.E."/>
        </authorList>
    </citation>
    <scope>NUCLEOTIDE SEQUENCE [LARGE SCALE GENOMIC DNA]</scope>
    <source>
        <strain evidence="13 14">ATCC 48635</strain>
    </source>
</reference>
<dbReference type="PANTHER" id="PTHR43766">
    <property type="entry name" value="TRYPTOPHAN--TRNA LIGASE, MITOCHONDRIAL"/>
    <property type="match status" value="1"/>
</dbReference>
<dbReference type="Proteomes" id="UP000243579">
    <property type="component" value="Unassembled WGS sequence"/>
</dbReference>
<evidence type="ECO:0000256" key="9">
    <source>
        <dbReference type="ARBA" id="ARBA00030268"/>
    </source>
</evidence>
<keyword evidence="6 12" id="KW-0067">ATP-binding</keyword>
<keyword evidence="14" id="KW-1185">Reference proteome</keyword>
<protein>
    <recommendedName>
        <fullName evidence="11">Tryptophan--tRNA ligase, mitochondrial</fullName>
        <ecNumber evidence="3">6.1.1.2</ecNumber>
    </recommendedName>
    <alternativeName>
        <fullName evidence="9">Tryptophanyl-tRNA synthetase</fullName>
    </alternativeName>
</protein>
<dbReference type="Pfam" id="PF00579">
    <property type="entry name" value="tRNA-synt_1b"/>
    <property type="match status" value="1"/>
</dbReference>
<dbReference type="HAMAP" id="MF_00140_B">
    <property type="entry name" value="Trp_tRNA_synth_B"/>
    <property type="match status" value="1"/>
</dbReference>
<keyword evidence="8 12" id="KW-0030">Aminoacyl-tRNA synthetase</keyword>
<evidence type="ECO:0000313" key="13">
    <source>
        <dbReference type="EMBL" id="OQR95227.1"/>
    </source>
</evidence>
<dbReference type="EMBL" id="JNBR01000332">
    <property type="protein sequence ID" value="OQR95227.1"/>
    <property type="molecule type" value="Genomic_DNA"/>
</dbReference>
<evidence type="ECO:0000256" key="5">
    <source>
        <dbReference type="ARBA" id="ARBA00022741"/>
    </source>
</evidence>
<dbReference type="InterPro" id="IPR014729">
    <property type="entry name" value="Rossmann-like_a/b/a_fold"/>
</dbReference>
<proteinExistence type="inferred from homology"/>
<dbReference type="PANTHER" id="PTHR43766:SF1">
    <property type="entry name" value="TRYPTOPHAN--TRNA LIGASE, MITOCHONDRIAL"/>
    <property type="match status" value="1"/>
</dbReference>
<keyword evidence="7 12" id="KW-0648">Protein biosynthesis</keyword>
<evidence type="ECO:0000256" key="11">
    <source>
        <dbReference type="ARBA" id="ARBA00069760"/>
    </source>
</evidence>
<dbReference type="GO" id="GO:0005759">
    <property type="term" value="C:mitochondrial matrix"/>
    <property type="evidence" value="ECO:0007669"/>
    <property type="project" value="UniProtKB-SubCell"/>
</dbReference>
<dbReference type="InterPro" id="IPR002305">
    <property type="entry name" value="aa-tRNA-synth_Ic"/>
</dbReference>
<dbReference type="CDD" id="cd00806">
    <property type="entry name" value="TrpRS_core"/>
    <property type="match status" value="1"/>
</dbReference>
<dbReference type="GO" id="GO:0004830">
    <property type="term" value="F:tryptophan-tRNA ligase activity"/>
    <property type="evidence" value="ECO:0007669"/>
    <property type="project" value="UniProtKB-EC"/>
</dbReference>
<evidence type="ECO:0000256" key="1">
    <source>
        <dbReference type="ARBA" id="ARBA00004305"/>
    </source>
</evidence>
<dbReference type="FunFam" id="1.10.240.10:FF:000002">
    <property type="entry name" value="Tryptophan--tRNA ligase"/>
    <property type="match status" value="1"/>
</dbReference>
<dbReference type="InterPro" id="IPR050203">
    <property type="entry name" value="Trp-tRNA_synthetase"/>
</dbReference>
<evidence type="ECO:0000313" key="14">
    <source>
        <dbReference type="Proteomes" id="UP000243579"/>
    </source>
</evidence>
<dbReference type="Gene3D" id="1.10.240.10">
    <property type="entry name" value="Tyrosyl-Transfer RNA Synthetase"/>
    <property type="match status" value="1"/>
</dbReference>
<dbReference type="SUPFAM" id="SSF52374">
    <property type="entry name" value="Nucleotidylyl transferase"/>
    <property type="match status" value="1"/>
</dbReference>
<evidence type="ECO:0000256" key="4">
    <source>
        <dbReference type="ARBA" id="ARBA00022598"/>
    </source>
</evidence>
<dbReference type="AlphaFoldDB" id="A0A1V9ZBC3"/>
<dbReference type="OrthoDB" id="15808at2759"/>
<dbReference type="PROSITE" id="PS00178">
    <property type="entry name" value="AA_TRNA_LIGASE_I"/>
    <property type="match status" value="1"/>
</dbReference>
<keyword evidence="5 12" id="KW-0547">Nucleotide-binding</keyword>
<name>A0A1V9ZBC3_ACHHY</name>
<organism evidence="13 14">
    <name type="scientific">Achlya hypogyna</name>
    <name type="common">Oomycete</name>
    <name type="synonym">Protoachlya hypogyna</name>
    <dbReference type="NCBI Taxonomy" id="1202772"/>
    <lineage>
        <taxon>Eukaryota</taxon>
        <taxon>Sar</taxon>
        <taxon>Stramenopiles</taxon>
        <taxon>Oomycota</taxon>
        <taxon>Saprolegniomycetes</taxon>
        <taxon>Saprolegniales</taxon>
        <taxon>Achlyaceae</taxon>
        <taxon>Achlya</taxon>
    </lineage>
</organism>
<dbReference type="Gene3D" id="3.40.50.620">
    <property type="entry name" value="HUPs"/>
    <property type="match status" value="1"/>
</dbReference>
<evidence type="ECO:0000256" key="8">
    <source>
        <dbReference type="ARBA" id="ARBA00023146"/>
    </source>
</evidence>
<dbReference type="PRINTS" id="PR01039">
    <property type="entry name" value="TRNASYNTHTRP"/>
</dbReference>
<evidence type="ECO:0000256" key="10">
    <source>
        <dbReference type="ARBA" id="ARBA00049929"/>
    </source>
</evidence>
<dbReference type="InterPro" id="IPR002306">
    <property type="entry name" value="Trp-tRNA-ligase"/>
</dbReference>
<comment type="catalytic activity">
    <reaction evidence="10">
        <text>tRNA(Trp) + L-tryptophan + ATP = L-tryptophyl-tRNA(Trp) + AMP + diphosphate + H(+)</text>
        <dbReference type="Rhea" id="RHEA:24080"/>
        <dbReference type="Rhea" id="RHEA-COMP:9671"/>
        <dbReference type="Rhea" id="RHEA-COMP:9705"/>
        <dbReference type="ChEBI" id="CHEBI:15378"/>
        <dbReference type="ChEBI" id="CHEBI:30616"/>
        <dbReference type="ChEBI" id="CHEBI:33019"/>
        <dbReference type="ChEBI" id="CHEBI:57912"/>
        <dbReference type="ChEBI" id="CHEBI:78442"/>
        <dbReference type="ChEBI" id="CHEBI:78535"/>
        <dbReference type="ChEBI" id="CHEBI:456215"/>
        <dbReference type="EC" id="6.1.1.2"/>
    </reaction>
</comment>
<evidence type="ECO:0000256" key="12">
    <source>
        <dbReference type="RuleBase" id="RU363036"/>
    </source>
</evidence>
<dbReference type="GO" id="GO:0005524">
    <property type="term" value="F:ATP binding"/>
    <property type="evidence" value="ECO:0007669"/>
    <property type="project" value="UniProtKB-KW"/>
</dbReference>
<evidence type="ECO:0000256" key="6">
    <source>
        <dbReference type="ARBA" id="ARBA00022840"/>
    </source>
</evidence>
<dbReference type="EC" id="6.1.1.2" evidence="3"/>
<dbReference type="InterPro" id="IPR024109">
    <property type="entry name" value="Trp-tRNA-ligase_bac-type"/>
</dbReference>